<evidence type="ECO:0000313" key="2">
    <source>
        <dbReference type="Proteomes" id="UP000091820"/>
    </source>
</evidence>
<evidence type="ECO:0000313" key="1">
    <source>
        <dbReference type="EnsemblMetazoa" id="GBRI036051-PA"/>
    </source>
</evidence>
<dbReference type="VEuPathDB" id="VectorBase:GBRI036051"/>
<keyword evidence="2" id="KW-1185">Reference proteome</keyword>
<proteinExistence type="predicted"/>
<name>A0A1A9WXF7_9MUSC</name>
<dbReference type="Proteomes" id="UP000091820">
    <property type="component" value="Unassembled WGS sequence"/>
</dbReference>
<reference evidence="1" key="2">
    <citation type="submission" date="2020-05" db="UniProtKB">
        <authorList>
            <consortium name="EnsemblMetazoa"/>
        </authorList>
    </citation>
    <scope>IDENTIFICATION</scope>
    <source>
        <strain evidence="1">IAEA</strain>
    </source>
</reference>
<accession>A0A1A9WXF7</accession>
<dbReference type="EnsemblMetazoa" id="GBRI036051-RA">
    <property type="protein sequence ID" value="GBRI036051-PA"/>
    <property type="gene ID" value="GBRI036051"/>
</dbReference>
<dbReference type="AlphaFoldDB" id="A0A1A9WXF7"/>
<reference evidence="2" key="1">
    <citation type="submission" date="2014-03" db="EMBL/GenBank/DDBJ databases">
        <authorList>
            <person name="Aksoy S."/>
            <person name="Warren W."/>
            <person name="Wilson R.K."/>
        </authorList>
    </citation>
    <scope>NUCLEOTIDE SEQUENCE [LARGE SCALE GENOMIC DNA]</scope>
    <source>
        <strain evidence="2">IAEA</strain>
    </source>
</reference>
<protein>
    <submittedName>
        <fullName evidence="1">Uncharacterized protein</fullName>
    </submittedName>
</protein>
<organism evidence="1 2">
    <name type="scientific">Glossina brevipalpis</name>
    <dbReference type="NCBI Taxonomy" id="37001"/>
    <lineage>
        <taxon>Eukaryota</taxon>
        <taxon>Metazoa</taxon>
        <taxon>Ecdysozoa</taxon>
        <taxon>Arthropoda</taxon>
        <taxon>Hexapoda</taxon>
        <taxon>Insecta</taxon>
        <taxon>Pterygota</taxon>
        <taxon>Neoptera</taxon>
        <taxon>Endopterygota</taxon>
        <taxon>Diptera</taxon>
        <taxon>Brachycera</taxon>
        <taxon>Muscomorpha</taxon>
        <taxon>Hippoboscoidea</taxon>
        <taxon>Glossinidae</taxon>
        <taxon>Glossina</taxon>
    </lineage>
</organism>
<sequence>MDVIKIGHLETSILPARIPLGNTMLVVVLVTVVEVTLCSCLDDDAKRYEGDEVGEKVRAGCCFCAAFISDRGRCRRCTYWCDGAWAWDNIFVLAGFSWSVANPLLLLVAGAFCGRGAKMADCGLGLIILVDLNDNGLFCLPLLDDCRCCSEAVSASPLEVREFSLVESFLRFASVRALRLSSRIRSPLRSLSLLRLSYSSDSDLMALERRLCRFSVLVWLHSPPPIEMLALPTLAETDRFTFTPVLDSECAQVQQPSLPVIADTICASYHSIAHGVFLKHTQAPIKANIVPNMDVIITAMRWTSLNKLDTSGRSV</sequence>